<feature type="compositionally biased region" description="Polar residues" evidence="1">
    <location>
        <begin position="146"/>
        <end position="162"/>
    </location>
</feature>
<dbReference type="AlphaFoldDB" id="A0A9J6D279"/>
<keyword evidence="2" id="KW-0812">Transmembrane</keyword>
<feature type="region of interest" description="Disordered" evidence="1">
    <location>
        <begin position="142"/>
        <end position="162"/>
    </location>
</feature>
<dbReference type="Proteomes" id="UP000821866">
    <property type="component" value="Unassembled WGS sequence"/>
</dbReference>
<gene>
    <name evidence="3" type="ORF">HPB51_026777</name>
</gene>
<organism evidence="3 4">
    <name type="scientific">Rhipicephalus microplus</name>
    <name type="common">Cattle tick</name>
    <name type="synonym">Boophilus microplus</name>
    <dbReference type="NCBI Taxonomy" id="6941"/>
    <lineage>
        <taxon>Eukaryota</taxon>
        <taxon>Metazoa</taxon>
        <taxon>Ecdysozoa</taxon>
        <taxon>Arthropoda</taxon>
        <taxon>Chelicerata</taxon>
        <taxon>Arachnida</taxon>
        <taxon>Acari</taxon>
        <taxon>Parasitiformes</taxon>
        <taxon>Ixodida</taxon>
        <taxon>Ixodoidea</taxon>
        <taxon>Ixodidae</taxon>
        <taxon>Rhipicephalinae</taxon>
        <taxon>Rhipicephalus</taxon>
        <taxon>Boophilus</taxon>
    </lineage>
</organism>
<reference evidence="3" key="2">
    <citation type="submission" date="2021-09" db="EMBL/GenBank/DDBJ databases">
        <authorList>
            <person name="Jia N."/>
            <person name="Wang J."/>
            <person name="Shi W."/>
            <person name="Du L."/>
            <person name="Sun Y."/>
            <person name="Zhan W."/>
            <person name="Jiang J."/>
            <person name="Wang Q."/>
            <person name="Zhang B."/>
            <person name="Ji P."/>
            <person name="Sakyi L.B."/>
            <person name="Cui X."/>
            <person name="Yuan T."/>
            <person name="Jiang B."/>
            <person name="Yang W."/>
            <person name="Lam T.T.-Y."/>
            <person name="Chang Q."/>
            <person name="Ding S."/>
            <person name="Wang X."/>
            <person name="Zhu J."/>
            <person name="Ruan X."/>
            <person name="Zhao L."/>
            <person name="Wei J."/>
            <person name="Que T."/>
            <person name="Du C."/>
            <person name="Cheng J."/>
            <person name="Dai P."/>
            <person name="Han X."/>
            <person name="Huang E."/>
            <person name="Gao Y."/>
            <person name="Liu J."/>
            <person name="Shao H."/>
            <person name="Ye R."/>
            <person name="Li L."/>
            <person name="Wei W."/>
            <person name="Wang X."/>
            <person name="Wang C."/>
            <person name="Huo Q."/>
            <person name="Li W."/>
            <person name="Guo W."/>
            <person name="Chen H."/>
            <person name="Chen S."/>
            <person name="Zhou L."/>
            <person name="Zhou L."/>
            <person name="Ni X."/>
            <person name="Tian J."/>
            <person name="Zhou Y."/>
            <person name="Sheng Y."/>
            <person name="Liu T."/>
            <person name="Pan Y."/>
            <person name="Xia L."/>
            <person name="Li J."/>
            <person name="Zhao F."/>
            <person name="Cao W."/>
        </authorList>
    </citation>
    <scope>NUCLEOTIDE SEQUENCE</scope>
    <source>
        <strain evidence="3">Rmic-2018</strain>
        <tissue evidence="3">Larvae</tissue>
    </source>
</reference>
<evidence type="ECO:0000256" key="2">
    <source>
        <dbReference type="SAM" id="Phobius"/>
    </source>
</evidence>
<evidence type="ECO:0000313" key="3">
    <source>
        <dbReference type="EMBL" id="KAH7985667.1"/>
    </source>
</evidence>
<name>A0A9J6D279_RHIMP</name>
<dbReference type="EMBL" id="JABSTU010001617">
    <property type="protein sequence ID" value="KAH7985667.1"/>
    <property type="molecule type" value="Genomic_DNA"/>
</dbReference>
<comment type="caution">
    <text evidence="3">The sequence shown here is derived from an EMBL/GenBank/DDBJ whole genome shotgun (WGS) entry which is preliminary data.</text>
</comment>
<keyword evidence="4" id="KW-1185">Reference proteome</keyword>
<evidence type="ECO:0000313" key="4">
    <source>
        <dbReference type="Proteomes" id="UP000821866"/>
    </source>
</evidence>
<accession>A0A9J6D279</accession>
<sequence length="162" mass="17028">MEGELQTRVNVPVVLVNRECLYVIIAVLGVSILGCAGVLTYSFTNHAKLKRNAEEVRNYIASRAKVADQLSGGKQVTAANATNNRAATVKAVIPPVAGSGLVVEPALSAAKAASDNRSVNGTLAAMVNQEIPASHVGLQDLRQQDGAKTTDSSNITSCKRWD</sequence>
<reference evidence="3" key="1">
    <citation type="journal article" date="2020" name="Cell">
        <title>Large-Scale Comparative Analyses of Tick Genomes Elucidate Their Genetic Diversity and Vector Capacities.</title>
        <authorList>
            <consortium name="Tick Genome and Microbiome Consortium (TIGMIC)"/>
            <person name="Jia N."/>
            <person name="Wang J."/>
            <person name="Shi W."/>
            <person name="Du L."/>
            <person name="Sun Y."/>
            <person name="Zhan W."/>
            <person name="Jiang J.F."/>
            <person name="Wang Q."/>
            <person name="Zhang B."/>
            <person name="Ji P."/>
            <person name="Bell-Sakyi L."/>
            <person name="Cui X.M."/>
            <person name="Yuan T.T."/>
            <person name="Jiang B.G."/>
            <person name="Yang W.F."/>
            <person name="Lam T.T."/>
            <person name="Chang Q.C."/>
            <person name="Ding S.J."/>
            <person name="Wang X.J."/>
            <person name="Zhu J.G."/>
            <person name="Ruan X.D."/>
            <person name="Zhao L."/>
            <person name="Wei J.T."/>
            <person name="Ye R.Z."/>
            <person name="Que T.C."/>
            <person name="Du C.H."/>
            <person name="Zhou Y.H."/>
            <person name="Cheng J.X."/>
            <person name="Dai P.F."/>
            <person name="Guo W.B."/>
            <person name="Han X.H."/>
            <person name="Huang E.J."/>
            <person name="Li L.F."/>
            <person name="Wei W."/>
            <person name="Gao Y.C."/>
            <person name="Liu J.Z."/>
            <person name="Shao H.Z."/>
            <person name="Wang X."/>
            <person name="Wang C.C."/>
            <person name="Yang T.C."/>
            <person name="Huo Q.B."/>
            <person name="Li W."/>
            <person name="Chen H.Y."/>
            <person name="Chen S.E."/>
            <person name="Zhou L.G."/>
            <person name="Ni X.B."/>
            <person name="Tian J.H."/>
            <person name="Sheng Y."/>
            <person name="Liu T."/>
            <person name="Pan Y.S."/>
            <person name="Xia L.Y."/>
            <person name="Li J."/>
            <person name="Zhao F."/>
            <person name="Cao W.C."/>
        </authorList>
    </citation>
    <scope>NUCLEOTIDE SEQUENCE</scope>
    <source>
        <strain evidence="3">Rmic-2018</strain>
    </source>
</reference>
<proteinExistence type="predicted"/>
<evidence type="ECO:0000256" key="1">
    <source>
        <dbReference type="SAM" id="MobiDB-lite"/>
    </source>
</evidence>
<keyword evidence="2" id="KW-0472">Membrane</keyword>
<protein>
    <submittedName>
        <fullName evidence="3">Uncharacterized protein</fullName>
    </submittedName>
</protein>
<feature type="transmembrane region" description="Helical" evidence="2">
    <location>
        <begin position="20"/>
        <end position="41"/>
    </location>
</feature>
<keyword evidence="2" id="KW-1133">Transmembrane helix</keyword>